<dbReference type="Pfam" id="PF13377">
    <property type="entry name" value="Peripla_BP_3"/>
    <property type="match status" value="1"/>
</dbReference>
<organism evidence="6 7">
    <name type="scientific">Pisciglobus halotolerans</name>
    <dbReference type="NCBI Taxonomy" id="745365"/>
    <lineage>
        <taxon>Bacteria</taxon>
        <taxon>Bacillati</taxon>
        <taxon>Bacillota</taxon>
        <taxon>Bacilli</taxon>
        <taxon>Lactobacillales</taxon>
        <taxon>Carnobacteriaceae</taxon>
    </lineage>
</organism>
<dbReference type="Gene3D" id="1.10.260.40">
    <property type="entry name" value="lambda repressor-like DNA-binding domains"/>
    <property type="match status" value="1"/>
</dbReference>
<protein>
    <submittedName>
        <fullName evidence="6">DNA-binding transcriptional regulator, LacI/PurR family</fullName>
    </submittedName>
</protein>
<dbReference type="PROSITE" id="PS50932">
    <property type="entry name" value="HTH_LACI_2"/>
    <property type="match status" value="1"/>
</dbReference>
<keyword evidence="3" id="KW-0804">Transcription</keyword>
<evidence type="ECO:0000256" key="4">
    <source>
        <dbReference type="SAM" id="MobiDB-lite"/>
    </source>
</evidence>
<evidence type="ECO:0000256" key="1">
    <source>
        <dbReference type="ARBA" id="ARBA00023015"/>
    </source>
</evidence>
<dbReference type="Proteomes" id="UP000198668">
    <property type="component" value="Unassembled WGS sequence"/>
</dbReference>
<evidence type="ECO:0000313" key="6">
    <source>
        <dbReference type="EMBL" id="SFH53729.1"/>
    </source>
</evidence>
<dbReference type="SUPFAM" id="SSF53822">
    <property type="entry name" value="Periplasmic binding protein-like I"/>
    <property type="match status" value="1"/>
</dbReference>
<gene>
    <name evidence="6" type="ORF">SAMN04489868_10211</name>
</gene>
<sequence length="333" mass="37732">MTTLNDVAKRANVSKMTVSRAINHPEQVTDELKELVFAAMKELNYRPNTAAKALVNNRTLVIKLFILEEMDVTEPYYMNLLTGIAQGLDKEQYSLQLVTKNNFDLGLCDGYIMTGVRQEDYAWINGANKPVVLFGENDRGYDFIDTNNKKGVSIATAYAVELGYEHFVFVGIDVNETFERSREAGFLEIVQHHQKDARIIRFENRSRYSAAYVEENWEQIEHNTVFICSSDRLAIGVERAIQKMNGSIPKDFGIIGHDGIFLDQIAFPRLTTIRQPVVEMGEACAKMILKKIKEKGKSQGKQFFDSKLIPRETTRKPSKEKTSSLALAAEDAE</sequence>
<dbReference type="InterPro" id="IPR046335">
    <property type="entry name" value="LacI/GalR-like_sensor"/>
</dbReference>
<dbReference type="RefSeq" id="WP_092090798.1">
    <property type="nucleotide sequence ID" value="NZ_FOQE01000002.1"/>
</dbReference>
<dbReference type="Gene3D" id="3.40.50.2300">
    <property type="match status" value="2"/>
</dbReference>
<dbReference type="GO" id="GO:0003700">
    <property type="term" value="F:DNA-binding transcription factor activity"/>
    <property type="evidence" value="ECO:0007669"/>
    <property type="project" value="TreeGrafter"/>
</dbReference>
<keyword evidence="2 6" id="KW-0238">DNA-binding</keyword>
<reference evidence="6 7" key="1">
    <citation type="submission" date="2016-10" db="EMBL/GenBank/DDBJ databases">
        <authorList>
            <person name="de Groot N.N."/>
        </authorList>
    </citation>
    <scope>NUCLEOTIDE SEQUENCE [LARGE SCALE GENOMIC DNA]</scope>
    <source>
        <strain evidence="6 7">DSM 27630</strain>
    </source>
</reference>
<keyword evidence="1" id="KW-0805">Transcription regulation</keyword>
<dbReference type="PANTHER" id="PTHR30146:SF154">
    <property type="entry name" value="TRANSCRIPTION REGULATOR, MEMBER OF GALR FAMILY"/>
    <property type="match status" value="1"/>
</dbReference>
<feature type="domain" description="HTH lacI-type" evidence="5">
    <location>
        <begin position="2"/>
        <end position="56"/>
    </location>
</feature>
<dbReference type="InterPro" id="IPR000843">
    <property type="entry name" value="HTH_LacI"/>
</dbReference>
<name>A0A1I3AVE9_9LACT</name>
<evidence type="ECO:0000256" key="2">
    <source>
        <dbReference type="ARBA" id="ARBA00023125"/>
    </source>
</evidence>
<dbReference type="EMBL" id="FOQE01000002">
    <property type="protein sequence ID" value="SFH53729.1"/>
    <property type="molecule type" value="Genomic_DNA"/>
</dbReference>
<dbReference type="AlphaFoldDB" id="A0A1I3AVE9"/>
<dbReference type="OrthoDB" id="9796186at2"/>
<evidence type="ECO:0000259" key="5">
    <source>
        <dbReference type="PROSITE" id="PS50932"/>
    </source>
</evidence>
<dbReference type="InterPro" id="IPR010982">
    <property type="entry name" value="Lambda_DNA-bd_dom_sf"/>
</dbReference>
<feature type="region of interest" description="Disordered" evidence="4">
    <location>
        <begin position="296"/>
        <end position="333"/>
    </location>
</feature>
<dbReference type="SUPFAM" id="SSF47413">
    <property type="entry name" value="lambda repressor-like DNA-binding domains"/>
    <property type="match status" value="1"/>
</dbReference>
<evidence type="ECO:0000256" key="3">
    <source>
        <dbReference type="ARBA" id="ARBA00023163"/>
    </source>
</evidence>
<dbReference type="GO" id="GO:0000976">
    <property type="term" value="F:transcription cis-regulatory region binding"/>
    <property type="evidence" value="ECO:0007669"/>
    <property type="project" value="TreeGrafter"/>
</dbReference>
<dbReference type="SMART" id="SM00354">
    <property type="entry name" value="HTH_LACI"/>
    <property type="match status" value="1"/>
</dbReference>
<dbReference type="Pfam" id="PF00356">
    <property type="entry name" value="LacI"/>
    <property type="match status" value="1"/>
</dbReference>
<keyword evidence="7" id="KW-1185">Reference proteome</keyword>
<dbReference type="InterPro" id="IPR028082">
    <property type="entry name" value="Peripla_BP_I"/>
</dbReference>
<feature type="compositionally biased region" description="Basic and acidic residues" evidence="4">
    <location>
        <begin position="308"/>
        <end position="322"/>
    </location>
</feature>
<proteinExistence type="predicted"/>
<dbReference type="PANTHER" id="PTHR30146">
    <property type="entry name" value="LACI-RELATED TRANSCRIPTIONAL REPRESSOR"/>
    <property type="match status" value="1"/>
</dbReference>
<dbReference type="PROSITE" id="PS00356">
    <property type="entry name" value="HTH_LACI_1"/>
    <property type="match status" value="1"/>
</dbReference>
<evidence type="ECO:0000313" key="7">
    <source>
        <dbReference type="Proteomes" id="UP000198668"/>
    </source>
</evidence>
<dbReference type="CDD" id="cd01392">
    <property type="entry name" value="HTH_LacI"/>
    <property type="match status" value="1"/>
</dbReference>
<accession>A0A1I3AVE9</accession>